<sequence length="84" mass="8809">MSKLDDNIQAVDAVRAHYVSAVNELKQAISVSEEGIEQGAALGVDGIVELFAQAKQELEAAVQTTEGLDQQLDTVVAILEAGKG</sequence>
<dbReference type="RefSeq" id="WP_214157073.1">
    <property type="nucleotide sequence ID" value="NZ_JAHBAY010000007.1"/>
</dbReference>
<dbReference type="Proteomes" id="UP001197247">
    <property type="component" value="Unassembled WGS sequence"/>
</dbReference>
<organism evidence="1 2">
    <name type="scientific">Kineosporia corallincola</name>
    <dbReference type="NCBI Taxonomy" id="2835133"/>
    <lineage>
        <taxon>Bacteria</taxon>
        <taxon>Bacillati</taxon>
        <taxon>Actinomycetota</taxon>
        <taxon>Actinomycetes</taxon>
        <taxon>Kineosporiales</taxon>
        <taxon>Kineosporiaceae</taxon>
        <taxon>Kineosporia</taxon>
    </lineage>
</organism>
<keyword evidence="2" id="KW-1185">Reference proteome</keyword>
<evidence type="ECO:0000313" key="2">
    <source>
        <dbReference type="Proteomes" id="UP001197247"/>
    </source>
</evidence>
<reference evidence="1 2" key="1">
    <citation type="submission" date="2021-05" db="EMBL/GenBank/DDBJ databases">
        <title>Kineosporia and Streptomyces sp. nov. two new marine actinobacteria isolated from Coral.</title>
        <authorList>
            <person name="Buangrab K."/>
            <person name="Sutthacheep M."/>
            <person name="Yeemin T."/>
            <person name="Harunari E."/>
            <person name="Igarashi Y."/>
            <person name="Kanchanasin P."/>
            <person name="Tanasupawat S."/>
            <person name="Phongsopitanun W."/>
        </authorList>
    </citation>
    <scope>NUCLEOTIDE SEQUENCE [LARGE SCALE GENOMIC DNA]</scope>
    <source>
        <strain evidence="1 2">J2-2</strain>
    </source>
</reference>
<accession>A0ABS5TL26</accession>
<proteinExistence type="predicted"/>
<evidence type="ECO:0000313" key="1">
    <source>
        <dbReference type="EMBL" id="MBT0770773.1"/>
    </source>
</evidence>
<gene>
    <name evidence="1" type="ORF">KIH74_17655</name>
</gene>
<dbReference type="EMBL" id="JAHBAY010000007">
    <property type="protein sequence ID" value="MBT0770773.1"/>
    <property type="molecule type" value="Genomic_DNA"/>
</dbReference>
<protein>
    <submittedName>
        <fullName evidence="1">Uncharacterized protein</fullName>
    </submittedName>
</protein>
<comment type="caution">
    <text evidence="1">The sequence shown here is derived from an EMBL/GenBank/DDBJ whole genome shotgun (WGS) entry which is preliminary data.</text>
</comment>
<name>A0ABS5TL26_9ACTN</name>